<dbReference type="SUPFAM" id="SSF46785">
    <property type="entry name" value="Winged helix' DNA-binding domain"/>
    <property type="match status" value="1"/>
</dbReference>
<gene>
    <name evidence="3" type="ORF">HMI46_16865</name>
</gene>
<organism evidence="3 4">
    <name type="scientific">Paenibacillus alvei</name>
    <name type="common">Bacillus alvei</name>
    <dbReference type="NCBI Taxonomy" id="44250"/>
    <lineage>
        <taxon>Bacteria</taxon>
        <taxon>Bacillati</taxon>
        <taxon>Bacillota</taxon>
        <taxon>Bacilli</taxon>
        <taxon>Bacillales</taxon>
        <taxon>Paenibacillaceae</taxon>
        <taxon>Paenibacillus</taxon>
    </lineage>
</organism>
<evidence type="ECO:0000313" key="4">
    <source>
        <dbReference type="Proteomes" id="UP000552038"/>
    </source>
</evidence>
<accession>A0AAP7A3H2</accession>
<name>A0AAP7A3H2_PAEAL</name>
<dbReference type="Pfam" id="PF08279">
    <property type="entry name" value="HTH_11"/>
    <property type="match status" value="1"/>
</dbReference>
<dbReference type="AlphaFoldDB" id="A0AAP7A3H2"/>
<dbReference type="Gene3D" id="1.10.10.10">
    <property type="entry name" value="Winged helix-like DNA-binding domain superfamily/Winged helix DNA-binding domain"/>
    <property type="match status" value="1"/>
</dbReference>
<evidence type="ECO:0000313" key="3">
    <source>
        <dbReference type="EMBL" id="NOJ72223.1"/>
    </source>
</evidence>
<protein>
    <submittedName>
        <fullName evidence="3">HTH domain-containing protein</fullName>
    </submittedName>
</protein>
<evidence type="ECO:0000256" key="1">
    <source>
        <dbReference type="SAM" id="MobiDB-lite"/>
    </source>
</evidence>
<dbReference type="InterPro" id="IPR036388">
    <property type="entry name" value="WH-like_DNA-bd_sf"/>
</dbReference>
<feature type="domain" description="Helix-turn-helix type 11" evidence="2">
    <location>
        <begin position="63"/>
        <end position="108"/>
    </location>
</feature>
<proteinExistence type="predicted"/>
<dbReference type="Proteomes" id="UP000552038">
    <property type="component" value="Unassembled WGS sequence"/>
</dbReference>
<comment type="caution">
    <text evidence="3">The sequence shown here is derived from an EMBL/GenBank/DDBJ whole genome shotgun (WGS) entry which is preliminary data.</text>
</comment>
<dbReference type="InterPro" id="IPR013196">
    <property type="entry name" value="HTH_11"/>
</dbReference>
<reference evidence="3 4" key="1">
    <citation type="submission" date="2020-05" db="EMBL/GenBank/DDBJ databases">
        <title>Whole genome sequencing and identification of novel metabolites from Paenibacillus alvei strain JR949.</title>
        <authorList>
            <person name="Rajendhran J."/>
            <person name="Sree Pranav P."/>
            <person name="Mahalakshmi B."/>
            <person name="Karthikeyan R."/>
        </authorList>
    </citation>
    <scope>NUCLEOTIDE SEQUENCE [LARGE SCALE GENOMIC DNA]</scope>
    <source>
        <strain evidence="3 4">JR949</strain>
    </source>
</reference>
<feature type="compositionally biased region" description="Basic and acidic residues" evidence="1">
    <location>
        <begin position="41"/>
        <end position="50"/>
    </location>
</feature>
<evidence type="ECO:0000259" key="2">
    <source>
        <dbReference type="Pfam" id="PF08279"/>
    </source>
</evidence>
<feature type="region of interest" description="Disordered" evidence="1">
    <location>
        <begin position="31"/>
        <end position="58"/>
    </location>
</feature>
<dbReference type="InterPro" id="IPR036390">
    <property type="entry name" value="WH_DNA-bd_sf"/>
</dbReference>
<sequence length="263" mass="29619">MMPFAESDVCKLCRSRTLLLQGVGCITGHDENEALNNKRSGKNDGKEHGMRAASLSGQDSTSREQVLFWLKKLGTVTVQDLIDRMEVTGVAIRRYLTELQAEGHIETKVRRHQVGRPTHYYQLTDSAAQLYPRQYDELATELFDELATLFGEAGVALFFERRGAMLQQRYEGEVAGETLEDRLEALVRVQNEQGYMANMHPNADGSYSFEEKNCPIAKVACRYGHACRCELELFRSLLQAHVERTACMAEGGNVCSYRITPIS</sequence>
<dbReference type="EMBL" id="JABFOR010000022">
    <property type="protein sequence ID" value="NOJ72223.1"/>
    <property type="molecule type" value="Genomic_DNA"/>
</dbReference>